<dbReference type="AlphaFoldDB" id="A0AAE0Y014"/>
<sequence>MRNALDSASAVLSVVASVLWPGEPDARCSGSEAHLNLWSEVLRKHHFEQSALKVSQEQIRVKTFEEFRNRARETYII</sequence>
<comment type="caution">
    <text evidence="1">The sequence shown here is derived from an EMBL/GenBank/DDBJ whole genome shotgun (WGS) entry which is preliminary data.</text>
</comment>
<protein>
    <submittedName>
        <fullName evidence="1">Uncharacterized protein</fullName>
    </submittedName>
</protein>
<name>A0AAE0Y014_9GAST</name>
<evidence type="ECO:0000313" key="1">
    <source>
        <dbReference type="EMBL" id="KAK3727701.1"/>
    </source>
</evidence>
<evidence type="ECO:0000313" key="2">
    <source>
        <dbReference type="Proteomes" id="UP001283361"/>
    </source>
</evidence>
<accession>A0AAE0Y014</accession>
<proteinExistence type="predicted"/>
<organism evidence="1 2">
    <name type="scientific">Elysia crispata</name>
    <name type="common">lettuce slug</name>
    <dbReference type="NCBI Taxonomy" id="231223"/>
    <lineage>
        <taxon>Eukaryota</taxon>
        <taxon>Metazoa</taxon>
        <taxon>Spiralia</taxon>
        <taxon>Lophotrochozoa</taxon>
        <taxon>Mollusca</taxon>
        <taxon>Gastropoda</taxon>
        <taxon>Heterobranchia</taxon>
        <taxon>Euthyneura</taxon>
        <taxon>Panpulmonata</taxon>
        <taxon>Sacoglossa</taxon>
        <taxon>Placobranchoidea</taxon>
        <taxon>Plakobranchidae</taxon>
        <taxon>Elysia</taxon>
    </lineage>
</organism>
<dbReference type="EMBL" id="JAWDGP010007236">
    <property type="protein sequence ID" value="KAK3727701.1"/>
    <property type="molecule type" value="Genomic_DNA"/>
</dbReference>
<reference evidence="1" key="1">
    <citation type="journal article" date="2023" name="G3 (Bethesda)">
        <title>A reference genome for the long-term kleptoplast-retaining sea slug Elysia crispata morphotype clarki.</title>
        <authorList>
            <person name="Eastman K.E."/>
            <person name="Pendleton A.L."/>
            <person name="Shaikh M.A."/>
            <person name="Suttiyut T."/>
            <person name="Ogas R."/>
            <person name="Tomko P."/>
            <person name="Gavelis G."/>
            <person name="Widhalm J.R."/>
            <person name="Wisecaver J.H."/>
        </authorList>
    </citation>
    <scope>NUCLEOTIDE SEQUENCE</scope>
    <source>
        <strain evidence="1">ECLA1</strain>
    </source>
</reference>
<keyword evidence="2" id="KW-1185">Reference proteome</keyword>
<dbReference type="Proteomes" id="UP001283361">
    <property type="component" value="Unassembled WGS sequence"/>
</dbReference>
<gene>
    <name evidence="1" type="ORF">RRG08_032658</name>
</gene>